<sequence>MKHIALTSIGLLGGLAAATAFLCARPDAAPAVQAVPDAARNIVLAVEPAEFRTRADRHAADAMRVSVQRGNEDEMGWDYVQLRL</sequence>
<evidence type="ECO:0000313" key="3">
    <source>
        <dbReference type="Proteomes" id="UP000721236"/>
    </source>
</evidence>
<dbReference type="EMBL" id="CAJZAH010000002">
    <property type="protein sequence ID" value="CAG9175827.1"/>
    <property type="molecule type" value="Genomic_DNA"/>
</dbReference>
<dbReference type="Proteomes" id="UP000721236">
    <property type="component" value="Unassembled WGS sequence"/>
</dbReference>
<protein>
    <submittedName>
        <fullName evidence="2">Uncharacterized protein</fullName>
    </submittedName>
</protein>
<reference evidence="2 3" key="1">
    <citation type="submission" date="2021-08" db="EMBL/GenBank/DDBJ databases">
        <authorList>
            <person name="Peeters C."/>
        </authorList>
    </citation>
    <scope>NUCLEOTIDE SEQUENCE [LARGE SCALE GENOMIC DNA]</scope>
    <source>
        <strain evidence="2 3">LMG 21510</strain>
    </source>
</reference>
<proteinExistence type="predicted"/>
<evidence type="ECO:0000313" key="2">
    <source>
        <dbReference type="EMBL" id="CAG9175827.1"/>
    </source>
</evidence>
<keyword evidence="1" id="KW-0732">Signal</keyword>
<gene>
    <name evidence="2" type="ORF">LMG21510_02974</name>
</gene>
<accession>A0ABM8X786</accession>
<organism evidence="2 3">
    <name type="scientific">Cupriavidus respiraculi</name>
    <dbReference type="NCBI Taxonomy" id="195930"/>
    <lineage>
        <taxon>Bacteria</taxon>
        <taxon>Pseudomonadati</taxon>
        <taxon>Pseudomonadota</taxon>
        <taxon>Betaproteobacteria</taxon>
        <taxon>Burkholderiales</taxon>
        <taxon>Burkholderiaceae</taxon>
        <taxon>Cupriavidus</taxon>
    </lineage>
</organism>
<feature type="chain" id="PRO_5045153894" evidence="1">
    <location>
        <begin position="21"/>
        <end position="84"/>
    </location>
</feature>
<name>A0ABM8X786_9BURK</name>
<feature type="signal peptide" evidence="1">
    <location>
        <begin position="1"/>
        <end position="20"/>
    </location>
</feature>
<evidence type="ECO:0000256" key="1">
    <source>
        <dbReference type="SAM" id="SignalP"/>
    </source>
</evidence>
<comment type="caution">
    <text evidence="2">The sequence shown here is derived from an EMBL/GenBank/DDBJ whole genome shotgun (WGS) entry which is preliminary data.</text>
</comment>
<dbReference type="RefSeq" id="WP_222202712.1">
    <property type="nucleotide sequence ID" value="NZ_CAJZAH010000002.1"/>
</dbReference>
<keyword evidence="3" id="KW-1185">Reference proteome</keyword>